<dbReference type="InterPro" id="IPR045950">
    <property type="entry name" value="DUF6370"/>
</dbReference>
<accession>A0ABP8G9E8</accession>
<evidence type="ECO:0000313" key="2">
    <source>
        <dbReference type="EMBL" id="GAA4319680.1"/>
    </source>
</evidence>
<keyword evidence="3" id="KW-1185">Reference proteome</keyword>
<feature type="signal peptide" evidence="1">
    <location>
        <begin position="1"/>
        <end position="20"/>
    </location>
</feature>
<comment type="caution">
    <text evidence="2">The sequence shown here is derived from an EMBL/GenBank/DDBJ whole genome shotgun (WGS) entry which is preliminary data.</text>
</comment>
<proteinExistence type="predicted"/>
<dbReference type="EMBL" id="BAABGY010000001">
    <property type="protein sequence ID" value="GAA4319680.1"/>
    <property type="molecule type" value="Genomic_DNA"/>
</dbReference>
<sequence>MTRVFLLSLGLCLSAAAAHAQQKSEAKTAAAKVQVVEASCGKCKFGMTGDECELAVRIDGKAYLVDGSKIDNHGDAHAADGFCNAIRKAEVTGSIIDGRYKAASFKLLPPATPARKN</sequence>
<gene>
    <name evidence="2" type="ORF">GCM10023184_04550</name>
</gene>
<name>A0ABP8G9E8_9BACT</name>
<protein>
    <submittedName>
        <fullName evidence="2">DUF6370 family protein</fullName>
    </submittedName>
</protein>
<evidence type="ECO:0000256" key="1">
    <source>
        <dbReference type="SAM" id="SignalP"/>
    </source>
</evidence>
<evidence type="ECO:0000313" key="3">
    <source>
        <dbReference type="Proteomes" id="UP001501725"/>
    </source>
</evidence>
<keyword evidence="1" id="KW-0732">Signal</keyword>
<dbReference type="RefSeq" id="WP_345253034.1">
    <property type="nucleotide sequence ID" value="NZ_BAABGY010000001.1"/>
</dbReference>
<organism evidence="2 3">
    <name type="scientific">Flaviaesturariibacter amylovorans</name>
    <dbReference type="NCBI Taxonomy" id="1084520"/>
    <lineage>
        <taxon>Bacteria</taxon>
        <taxon>Pseudomonadati</taxon>
        <taxon>Bacteroidota</taxon>
        <taxon>Chitinophagia</taxon>
        <taxon>Chitinophagales</taxon>
        <taxon>Chitinophagaceae</taxon>
        <taxon>Flaviaestuariibacter</taxon>
    </lineage>
</organism>
<dbReference type="Proteomes" id="UP001501725">
    <property type="component" value="Unassembled WGS sequence"/>
</dbReference>
<feature type="chain" id="PRO_5046968565" evidence="1">
    <location>
        <begin position="21"/>
        <end position="117"/>
    </location>
</feature>
<reference evidence="3" key="1">
    <citation type="journal article" date="2019" name="Int. J. Syst. Evol. Microbiol.">
        <title>The Global Catalogue of Microorganisms (GCM) 10K type strain sequencing project: providing services to taxonomists for standard genome sequencing and annotation.</title>
        <authorList>
            <consortium name="The Broad Institute Genomics Platform"/>
            <consortium name="The Broad Institute Genome Sequencing Center for Infectious Disease"/>
            <person name="Wu L."/>
            <person name="Ma J."/>
        </authorList>
    </citation>
    <scope>NUCLEOTIDE SEQUENCE [LARGE SCALE GENOMIC DNA]</scope>
    <source>
        <strain evidence="3">JCM 17919</strain>
    </source>
</reference>
<dbReference type="Pfam" id="PF19897">
    <property type="entry name" value="DUF6370"/>
    <property type="match status" value="1"/>
</dbReference>